<evidence type="ECO:0008006" key="3">
    <source>
        <dbReference type="Google" id="ProtNLM"/>
    </source>
</evidence>
<sequence>MCHGVLSLEDIVHDLLERTQPPADDPFAELAALDGIISQVEGMLAKLVKRRAPLKSRINQMNSPINNILPPEILSHIFTFCLPDFSTFDTRKRDMRNNLMPLLLGAVCQHWRDIAWTTPALWNTFSLYIAGQDLETLTGLTEQWLGRSGNLPLYIRLSCEPKATTHGNNIMARADQVILLIAALNTHASRWRELDIRIPTYFFDTFHTNPLGRSTLEYLYIDPPDGQSNSAETLHLVSTPSLKRLHLSSVYLASVQVQWDSITDIYASAFYLDECLEMFHRAPRLVSAAFPFIIGGDETHTLLESRLTLPSLKYLHLGHERGVSISALLDKIALPALEELSYDGSEKTLEVPPFVSLLTRSACPLRILTLTSSPVDEENIINLLSKIPSLKRLSIITTIFETYAPIMSPRVLACISRLPDESHGVEQPSILPKLEVLEYVGFQQLSWPTLLSALERSRSLCTVKIRFHRKEDLEADAKLAHRIIDLFDKGKMLEVREGESADALERFFSTVSAGAYHSRFLEHQTRMRSIPPSHQGHFHSSL</sequence>
<evidence type="ECO:0000313" key="1">
    <source>
        <dbReference type="EMBL" id="CAA7258732.1"/>
    </source>
</evidence>
<gene>
    <name evidence="1" type="ORF">AAE3_LOCUS926</name>
</gene>
<dbReference type="EMBL" id="CACVBS010000002">
    <property type="protein sequence ID" value="CAA7258732.1"/>
    <property type="molecule type" value="Genomic_DNA"/>
</dbReference>
<proteinExistence type="predicted"/>
<comment type="caution">
    <text evidence="1">The sequence shown here is derived from an EMBL/GenBank/DDBJ whole genome shotgun (WGS) entry which is preliminary data.</text>
</comment>
<reference evidence="1 2" key="1">
    <citation type="submission" date="2020-01" db="EMBL/GenBank/DDBJ databases">
        <authorList>
            <person name="Gupta K D."/>
        </authorList>
    </citation>
    <scope>NUCLEOTIDE SEQUENCE [LARGE SCALE GENOMIC DNA]</scope>
</reference>
<accession>A0A8S0XDK1</accession>
<keyword evidence="2" id="KW-1185">Reference proteome</keyword>
<dbReference type="OrthoDB" id="2909959at2759"/>
<protein>
    <recommendedName>
        <fullName evidence="3">F-box domain-containing protein</fullName>
    </recommendedName>
</protein>
<dbReference type="Proteomes" id="UP000467700">
    <property type="component" value="Unassembled WGS sequence"/>
</dbReference>
<dbReference type="AlphaFoldDB" id="A0A8S0XDK1"/>
<evidence type="ECO:0000313" key="2">
    <source>
        <dbReference type="Proteomes" id="UP000467700"/>
    </source>
</evidence>
<organism evidence="1 2">
    <name type="scientific">Cyclocybe aegerita</name>
    <name type="common">Black poplar mushroom</name>
    <name type="synonym">Agrocybe aegerita</name>
    <dbReference type="NCBI Taxonomy" id="1973307"/>
    <lineage>
        <taxon>Eukaryota</taxon>
        <taxon>Fungi</taxon>
        <taxon>Dikarya</taxon>
        <taxon>Basidiomycota</taxon>
        <taxon>Agaricomycotina</taxon>
        <taxon>Agaricomycetes</taxon>
        <taxon>Agaricomycetidae</taxon>
        <taxon>Agaricales</taxon>
        <taxon>Agaricineae</taxon>
        <taxon>Bolbitiaceae</taxon>
        <taxon>Cyclocybe</taxon>
    </lineage>
</organism>
<dbReference type="Gene3D" id="3.80.10.10">
    <property type="entry name" value="Ribonuclease Inhibitor"/>
    <property type="match status" value="1"/>
</dbReference>
<name>A0A8S0XDK1_CYCAE</name>
<dbReference type="SUPFAM" id="SSF52047">
    <property type="entry name" value="RNI-like"/>
    <property type="match status" value="1"/>
</dbReference>
<dbReference type="Gene3D" id="1.20.1280.50">
    <property type="match status" value="1"/>
</dbReference>
<dbReference type="InterPro" id="IPR032675">
    <property type="entry name" value="LRR_dom_sf"/>
</dbReference>